<feature type="region of interest" description="Disordered" evidence="1">
    <location>
        <begin position="55"/>
        <end position="77"/>
    </location>
</feature>
<evidence type="ECO:0000313" key="4">
    <source>
        <dbReference type="EMBL" id="KAF7818162.1"/>
    </source>
</evidence>
<dbReference type="EMBL" id="JAAIUW010000008">
    <property type="protein sequence ID" value="KAF7818162.1"/>
    <property type="molecule type" value="Genomic_DNA"/>
</dbReference>
<sequence length="165" mass="17491">MPNFILLITFTLSILLLPPTPTASLFTSPTVSKDQLPCTMCAECDNPCQPLPPPPPPPVVECPPPPPPPSPPPPPPAVVECPPPPKPLCPGACETLPPPPPPQAPSCPGNCKPPSPWMPPGIFFPYPDENHGGKLKVAFAAFGVWTQSLISVGLLCLLTHYYLFI</sequence>
<keyword evidence="2" id="KW-0472">Membrane</keyword>
<feature type="chain" id="PRO_5032465436" evidence="3">
    <location>
        <begin position="25"/>
        <end position="165"/>
    </location>
</feature>
<gene>
    <name evidence="4" type="ORF">G2W53_023617</name>
</gene>
<keyword evidence="2" id="KW-0812">Transmembrane</keyword>
<reference evidence="4" key="1">
    <citation type="submission" date="2020-09" db="EMBL/GenBank/DDBJ databases">
        <title>Genome-Enabled Discovery of Anthraquinone Biosynthesis in Senna tora.</title>
        <authorList>
            <person name="Kang S.-H."/>
            <person name="Pandey R.P."/>
            <person name="Lee C.-M."/>
            <person name="Sim J.-S."/>
            <person name="Jeong J.-T."/>
            <person name="Choi B.-S."/>
            <person name="Jung M."/>
            <person name="Ginzburg D."/>
            <person name="Zhao K."/>
            <person name="Won S.Y."/>
            <person name="Oh T.-J."/>
            <person name="Yu Y."/>
            <person name="Kim N.-H."/>
            <person name="Lee O.R."/>
            <person name="Lee T.-H."/>
            <person name="Bashyal P."/>
            <person name="Kim T.-S."/>
            <person name="Lee W.-H."/>
            <person name="Kawkins C."/>
            <person name="Kim C.-K."/>
            <person name="Kim J.S."/>
            <person name="Ahn B.O."/>
            <person name="Rhee S.Y."/>
            <person name="Sohng J.K."/>
        </authorList>
    </citation>
    <scope>NUCLEOTIDE SEQUENCE</scope>
    <source>
        <tissue evidence="4">Leaf</tissue>
    </source>
</reference>
<name>A0A834TC33_9FABA</name>
<comment type="caution">
    <text evidence="4">The sequence shown here is derived from an EMBL/GenBank/DDBJ whole genome shotgun (WGS) entry which is preliminary data.</text>
</comment>
<dbReference type="PRINTS" id="PR01217">
    <property type="entry name" value="PRICHEXTENSN"/>
</dbReference>
<organism evidence="4 5">
    <name type="scientific">Senna tora</name>
    <dbReference type="NCBI Taxonomy" id="362788"/>
    <lineage>
        <taxon>Eukaryota</taxon>
        <taxon>Viridiplantae</taxon>
        <taxon>Streptophyta</taxon>
        <taxon>Embryophyta</taxon>
        <taxon>Tracheophyta</taxon>
        <taxon>Spermatophyta</taxon>
        <taxon>Magnoliopsida</taxon>
        <taxon>eudicotyledons</taxon>
        <taxon>Gunneridae</taxon>
        <taxon>Pentapetalae</taxon>
        <taxon>rosids</taxon>
        <taxon>fabids</taxon>
        <taxon>Fabales</taxon>
        <taxon>Fabaceae</taxon>
        <taxon>Caesalpinioideae</taxon>
        <taxon>Cassia clade</taxon>
        <taxon>Senna</taxon>
    </lineage>
</organism>
<evidence type="ECO:0000313" key="5">
    <source>
        <dbReference type="Proteomes" id="UP000634136"/>
    </source>
</evidence>
<keyword evidence="5" id="KW-1185">Reference proteome</keyword>
<dbReference type="Proteomes" id="UP000634136">
    <property type="component" value="Unassembled WGS sequence"/>
</dbReference>
<proteinExistence type="predicted"/>
<keyword evidence="3" id="KW-0732">Signal</keyword>
<evidence type="ECO:0000256" key="2">
    <source>
        <dbReference type="SAM" id="Phobius"/>
    </source>
</evidence>
<protein>
    <submittedName>
        <fullName evidence="4">Neural Wiskott-Aldrich syndrome protein-like</fullName>
    </submittedName>
</protein>
<evidence type="ECO:0000256" key="3">
    <source>
        <dbReference type="SAM" id="SignalP"/>
    </source>
</evidence>
<feature type="transmembrane region" description="Helical" evidence="2">
    <location>
        <begin position="137"/>
        <end position="164"/>
    </location>
</feature>
<accession>A0A834TC33</accession>
<keyword evidence="2" id="KW-1133">Transmembrane helix</keyword>
<evidence type="ECO:0000256" key="1">
    <source>
        <dbReference type="SAM" id="MobiDB-lite"/>
    </source>
</evidence>
<feature type="signal peptide" evidence="3">
    <location>
        <begin position="1"/>
        <end position="24"/>
    </location>
</feature>
<dbReference type="AlphaFoldDB" id="A0A834TC33"/>